<dbReference type="InterPro" id="IPR036388">
    <property type="entry name" value="WH-like_DNA-bd_sf"/>
</dbReference>
<dbReference type="PANTHER" id="PTHR43133">
    <property type="entry name" value="RNA POLYMERASE ECF-TYPE SIGMA FACTO"/>
    <property type="match status" value="1"/>
</dbReference>
<dbReference type="InterPro" id="IPR014327">
    <property type="entry name" value="RNA_pol_sigma70_bacteroid"/>
</dbReference>
<dbReference type="SUPFAM" id="SSF88659">
    <property type="entry name" value="Sigma3 and sigma4 domains of RNA polymerase sigma factors"/>
    <property type="match status" value="1"/>
</dbReference>
<dbReference type="NCBIfam" id="TIGR02937">
    <property type="entry name" value="sigma70-ECF"/>
    <property type="match status" value="1"/>
</dbReference>
<dbReference type="SUPFAM" id="SSF88946">
    <property type="entry name" value="Sigma2 domain of RNA polymerase sigma factors"/>
    <property type="match status" value="1"/>
</dbReference>
<dbReference type="Gene3D" id="1.10.1740.10">
    <property type="match status" value="1"/>
</dbReference>
<evidence type="ECO:0000256" key="2">
    <source>
        <dbReference type="ARBA" id="ARBA00023015"/>
    </source>
</evidence>
<dbReference type="InterPro" id="IPR013249">
    <property type="entry name" value="RNA_pol_sigma70_r4_t2"/>
</dbReference>
<comment type="similarity">
    <text evidence="1">Belongs to the sigma-70 factor family. ECF subfamily.</text>
</comment>
<dbReference type="AlphaFoldDB" id="A0A428K478"/>
<dbReference type="Pfam" id="PF08281">
    <property type="entry name" value="Sigma70_r4_2"/>
    <property type="match status" value="1"/>
</dbReference>
<evidence type="ECO:0000256" key="1">
    <source>
        <dbReference type="ARBA" id="ARBA00010641"/>
    </source>
</evidence>
<dbReference type="InterPro" id="IPR013324">
    <property type="entry name" value="RNA_pol_sigma_r3/r4-like"/>
</dbReference>
<evidence type="ECO:0000256" key="4">
    <source>
        <dbReference type="ARBA" id="ARBA00023163"/>
    </source>
</evidence>
<dbReference type="GO" id="GO:0003677">
    <property type="term" value="F:DNA binding"/>
    <property type="evidence" value="ECO:0007669"/>
    <property type="project" value="InterPro"/>
</dbReference>
<evidence type="ECO:0000256" key="3">
    <source>
        <dbReference type="ARBA" id="ARBA00023082"/>
    </source>
</evidence>
<dbReference type="InterPro" id="IPR039425">
    <property type="entry name" value="RNA_pol_sigma-70-like"/>
</dbReference>
<dbReference type="EMBL" id="RWIU01000006">
    <property type="protein sequence ID" value="RSK41253.1"/>
    <property type="molecule type" value="Genomic_DNA"/>
</dbReference>
<name>A0A428K478_9BACT</name>
<dbReference type="InterPro" id="IPR014284">
    <property type="entry name" value="RNA_pol_sigma-70_dom"/>
</dbReference>
<evidence type="ECO:0000313" key="7">
    <source>
        <dbReference type="EMBL" id="RSK41253.1"/>
    </source>
</evidence>
<dbReference type="InterPro" id="IPR007627">
    <property type="entry name" value="RNA_pol_sigma70_r2"/>
</dbReference>
<dbReference type="PANTHER" id="PTHR43133:SF46">
    <property type="entry name" value="RNA POLYMERASE SIGMA-70 FACTOR ECF SUBFAMILY"/>
    <property type="match status" value="1"/>
</dbReference>
<dbReference type="Gene3D" id="1.10.10.10">
    <property type="entry name" value="Winged helix-like DNA-binding domain superfamily/Winged helix DNA-binding domain"/>
    <property type="match status" value="1"/>
</dbReference>
<organism evidence="7 8">
    <name type="scientific">Hymenobacter perfusus</name>
    <dbReference type="NCBI Taxonomy" id="1236770"/>
    <lineage>
        <taxon>Bacteria</taxon>
        <taxon>Pseudomonadati</taxon>
        <taxon>Bacteroidota</taxon>
        <taxon>Cytophagia</taxon>
        <taxon>Cytophagales</taxon>
        <taxon>Hymenobacteraceae</taxon>
        <taxon>Hymenobacter</taxon>
    </lineage>
</organism>
<comment type="caution">
    <text evidence="7">The sequence shown here is derived from an EMBL/GenBank/DDBJ whole genome shotgun (WGS) entry which is preliminary data.</text>
</comment>
<dbReference type="InterPro" id="IPR013325">
    <property type="entry name" value="RNA_pol_sigma_r2"/>
</dbReference>
<dbReference type="NCBIfam" id="TIGR02985">
    <property type="entry name" value="Sig70_bacteroi1"/>
    <property type="match status" value="1"/>
</dbReference>
<evidence type="ECO:0000259" key="5">
    <source>
        <dbReference type="Pfam" id="PF04542"/>
    </source>
</evidence>
<gene>
    <name evidence="7" type="ORF">EI293_17675</name>
</gene>
<evidence type="ECO:0000313" key="8">
    <source>
        <dbReference type="Proteomes" id="UP000270291"/>
    </source>
</evidence>
<dbReference type="Pfam" id="PF04542">
    <property type="entry name" value="Sigma70_r2"/>
    <property type="match status" value="1"/>
</dbReference>
<evidence type="ECO:0000259" key="6">
    <source>
        <dbReference type="Pfam" id="PF08281"/>
    </source>
</evidence>
<keyword evidence="3" id="KW-0731">Sigma factor</keyword>
<accession>A0A428K478</accession>
<proteinExistence type="inferred from homology"/>
<feature type="domain" description="RNA polymerase sigma factor 70 region 4 type 2" evidence="6">
    <location>
        <begin position="143"/>
        <end position="190"/>
    </location>
</feature>
<reference evidence="7 8" key="1">
    <citation type="submission" date="2018-12" db="EMBL/GenBank/DDBJ databases">
        <authorList>
            <person name="Feng G."/>
            <person name="Zhu H."/>
        </authorList>
    </citation>
    <scope>NUCLEOTIDE SEQUENCE [LARGE SCALE GENOMIC DNA]</scope>
    <source>
        <strain evidence="7 8">LMG 26000</strain>
    </source>
</reference>
<keyword evidence="2" id="KW-0805">Transcription regulation</keyword>
<dbReference type="Proteomes" id="UP000270291">
    <property type="component" value="Unassembled WGS sequence"/>
</dbReference>
<feature type="domain" description="RNA polymerase sigma-70 region 2" evidence="5">
    <location>
        <begin position="44"/>
        <end position="110"/>
    </location>
</feature>
<protein>
    <submittedName>
        <fullName evidence="7">RNA polymerase sigma-70 factor</fullName>
    </submittedName>
</protein>
<sequence length="214" mass="24683">MAGKFKYLELHFKDSPALEVVRPDTELVWLSRLRNDDQRAFDALFRQYSARVYRFAYGYLKSGAAAEEIVQECFLKIWERRHELRDDVPLKGYLFTVAHHTILNQLRHTRHHQAYQDYALFTGTATAATTDTDVAFAELETLYLAALEKLPPKRRHIFTLSRQQGLSYAEIAQELGISVKTVETQMAQALHFLRLYFQAHGTALSLLPLLLLLA</sequence>
<dbReference type="GO" id="GO:0006352">
    <property type="term" value="P:DNA-templated transcription initiation"/>
    <property type="evidence" value="ECO:0007669"/>
    <property type="project" value="InterPro"/>
</dbReference>
<dbReference type="CDD" id="cd06171">
    <property type="entry name" value="Sigma70_r4"/>
    <property type="match status" value="1"/>
</dbReference>
<keyword evidence="4" id="KW-0804">Transcription</keyword>
<keyword evidence="8" id="KW-1185">Reference proteome</keyword>
<dbReference type="OrthoDB" id="764811at2"/>
<dbReference type="GO" id="GO:0016987">
    <property type="term" value="F:sigma factor activity"/>
    <property type="evidence" value="ECO:0007669"/>
    <property type="project" value="UniProtKB-KW"/>
</dbReference>